<dbReference type="SMART" id="SM00388">
    <property type="entry name" value="HisKA"/>
    <property type="match status" value="1"/>
</dbReference>
<dbReference type="PANTHER" id="PTHR43304">
    <property type="entry name" value="PHYTOCHROME-LIKE PROTEIN CPH1"/>
    <property type="match status" value="1"/>
</dbReference>
<dbReference type="InterPro" id="IPR001610">
    <property type="entry name" value="PAC"/>
</dbReference>
<accession>A0ABM9P4N6</accession>
<organism evidence="10 11">
    <name type="scientific">Tenacibaculum platacis</name>
    <dbReference type="NCBI Taxonomy" id="3137852"/>
    <lineage>
        <taxon>Bacteria</taxon>
        <taxon>Pseudomonadati</taxon>
        <taxon>Bacteroidota</taxon>
        <taxon>Flavobacteriia</taxon>
        <taxon>Flavobacteriales</taxon>
        <taxon>Flavobacteriaceae</taxon>
        <taxon>Tenacibaculum</taxon>
    </lineage>
</organism>
<feature type="domain" description="PAC" evidence="9">
    <location>
        <begin position="237"/>
        <end position="289"/>
    </location>
</feature>
<dbReference type="Gene3D" id="1.10.287.130">
    <property type="match status" value="1"/>
</dbReference>
<dbReference type="EC" id="2.7.13.3" evidence="2"/>
<evidence type="ECO:0000259" key="8">
    <source>
        <dbReference type="PROSITE" id="PS50112"/>
    </source>
</evidence>
<feature type="domain" description="PAS" evidence="8">
    <location>
        <begin position="419"/>
        <end position="489"/>
    </location>
</feature>
<dbReference type="Pfam" id="PF13426">
    <property type="entry name" value="PAS_9"/>
    <property type="match status" value="2"/>
</dbReference>
<dbReference type="Pfam" id="PF00989">
    <property type="entry name" value="PAS"/>
    <property type="match status" value="1"/>
</dbReference>
<dbReference type="EMBL" id="CAXIXY010000006">
    <property type="protein sequence ID" value="CAL2091690.1"/>
    <property type="molecule type" value="Genomic_DNA"/>
</dbReference>
<evidence type="ECO:0000256" key="1">
    <source>
        <dbReference type="ARBA" id="ARBA00000085"/>
    </source>
</evidence>
<evidence type="ECO:0000256" key="2">
    <source>
        <dbReference type="ARBA" id="ARBA00012438"/>
    </source>
</evidence>
<dbReference type="CDD" id="cd00130">
    <property type="entry name" value="PAS"/>
    <property type="match status" value="3"/>
</dbReference>
<dbReference type="PROSITE" id="PS50112">
    <property type="entry name" value="PAS"/>
    <property type="match status" value="3"/>
</dbReference>
<dbReference type="SMART" id="SM00091">
    <property type="entry name" value="PAS"/>
    <property type="match status" value="4"/>
</dbReference>
<comment type="caution">
    <text evidence="10">The sequence shown here is derived from an EMBL/GenBank/DDBJ whole genome shotgun (WGS) entry which is preliminary data.</text>
</comment>
<feature type="domain" description="PAC" evidence="9">
    <location>
        <begin position="492"/>
        <end position="544"/>
    </location>
</feature>
<evidence type="ECO:0000259" key="7">
    <source>
        <dbReference type="PROSITE" id="PS50109"/>
    </source>
</evidence>
<dbReference type="InterPro" id="IPR036890">
    <property type="entry name" value="HATPase_C_sf"/>
</dbReference>
<name>A0ABM9P4N6_9FLAO</name>
<reference evidence="10 11" key="1">
    <citation type="submission" date="2024-05" db="EMBL/GenBank/DDBJ databases">
        <authorList>
            <person name="Duchaud E."/>
        </authorList>
    </citation>
    <scope>NUCLEOTIDE SEQUENCE [LARGE SCALE GENOMIC DNA]</scope>
    <source>
        <strain evidence="10">Ena-SAMPLE-TAB-13-05-2024-13:56:06:370-140302</strain>
    </source>
</reference>
<dbReference type="Pfam" id="PF00512">
    <property type="entry name" value="HisKA"/>
    <property type="match status" value="1"/>
</dbReference>
<dbReference type="InterPro" id="IPR004358">
    <property type="entry name" value="Sig_transdc_His_kin-like_C"/>
</dbReference>
<evidence type="ECO:0000256" key="4">
    <source>
        <dbReference type="ARBA" id="ARBA00022679"/>
    </source>
</evidence>
<dbReference type="InterPro" id="IPR003594">
    <property type="entry name" value="HATPase_dom"/>
</dbReference>
<feature type="domain" description="PAS" evidence="8">
    <location>
        <begin position="37"/>
        <end position="106"/>
    </location>
</feature>
<gene>
    <name evidence="10" type="ORF">T190607A01A_40265</name>
</gene>
<dbReference type="Pfam" id="PF08447">
    <property type="entry name" value="PAS_3"/>
    <property type="match status" value="1"/>
</dbReference>
<dbReference type="Gene3D" id="3.30.450.20">
    <property type="entry name" value="PAS domain"/>
    <property type="match status" value="4"/>
</dbReference>
<feature type="domain" description="Histidine kinase" evidence="7">
    <location>
        <begin position="562"/>
        <end position="769"/>
    </location>
</feature>
<dbReference type="PRINTS" id="PR00344">
    <property type="entry name" value="BCTRLSENSOR"/>
</dbReference>
<sequence>MSEDEIKSLKKALDEERKARQIAEQENLKLKESLLQKESEFKGVYENMNDAFVWIDLQGNVIKMNEIAEEMFGYKINGTPLNLMKLVHPKDYKYTLEAFQNLMKTGRYSKYRSRIITNDEIVKTLEVNCSLVFDKDGAMIGAQGIARDVTQEIAVQELLEQQKKQLDIIFDNSPIGISLSKEKDDEFLLVNKALCEMLGYTLEEMKEVKVDKFTHPDDRNMSRVFRDRLSSGKIDSFSIEKRYIRKNGEVLWAKTIVNSVKDLDGKVKFQVAIVEDITENKLDKEKLIESENRLSSLISNLDSAVLLENEKREISIVNKKFCEIFSIPSQPEKLLGQDCVKLLKESKGFFEEPEKLETRINKLIKDKKVILGDELRLIDGRILERDYIPISQDREYKGHLWTYRDVTLSRNYRKSLETQKKRYSNIIANLKLGLVELSADSKVLSANKSFVKMTGFNEEEILGKDLRRLFRKDKIKNLIQQRNQDKREGKTGSYEFKFLNNLNEEKVLLVSAAPNFTIRGEIIGSIGIILDITHIKKLESQKEELLKTLERRNVELEEYAHIVSHDLKSPLRSISALTSWLKEDYGDKLGADGEKNINLIQEVVQKMEALINDILNYSSIKEKSTDLENVNVYELVSDIKKLLYVPEHIDVNIDENLPVIRADKVRLQQLFQNLISNAINYSDKEEGYVNINYREKKKYHVFSVADNGVGIAKEYHDKIFKVFESLGDHKDSTGIGLSIVKKIVDVYDGRIWLESEEGVGTTFFIEFKK</sequence>
<dbReference type="InterPro" id="IPR005467">
    <property type="entry name" value="His_kinase_dom"/>
</dbReference>
<dbReference type="SUPFAM" id="SSF55785">
    <property type="entry name" value="PYP-like sensor domain (PAS domain)"/>
    <property type="match status" value="4"/>
</dbReference>
<evidence type="ECO:0000313" key="10">
    <source>
        <dbReference type="EMBL" id="CAL2091690.1"/>
    </source>
</evidence>
<dbReference type="InterPro" id="IPR013655">
    <property type="entry name" value="PAS_fold_3"/>
</dbReference>
<keyword evidence="11" id="KW-1185">Reference proteome</keyword>
<dbReference type="Proteomes" id="UP001497416">
    <property type="component" value="Unassembled WGS sequence"/>
</dbReference>
<dbReference type="InterPro" id="IPR013767">
    <property type="entry name" value="PAS_fold"/>
</dbReference>
<dbReference type="PROSITE" id="PS50109">
    <property type="entry name" value="HIS_KIN"/>
    <property type="match status" value="1"/>
</dbReference>
<dbReference type="SMART" id="SM00086">
    <property type="entry name" value="PAC"/>
    <property type="match status" value="3"/>
</dbReference>
<keyword evidence="3" id="KW-0597">Phosphoprotein</keyword>
<dbReference type="PROSITE" id="PS50113">
    <property type="entry name" value="PAC"/>
    <property type="match status" value="3"/>
</dbReference>
<dbReference type="Pfam" id="PF02518">
    <property type="entry name" value="HATPase_c"/>
    <property type="match status" value="1"/>
</dbReference>
<evidence type="ECO:0000256" key="6">
    <source>
        <dbReference type="SAM" id="Coils"/>
    </source>
</evidence>
<evidence type="ECO:0000259" key="9">
    <source>
        <dbReference type="PROSITE" id="PS50113"/>
    </source>
</evidence>
<dbReference type="SUPFAM" id="SSF55874">
    <property type="entry name" value="ATPase domain of HSP90 chaperone/DNA topoisomerase II/histidine kinase"/>
    <property type="match status" value="1"/>
</dbReference>
<dbReference type="InterPro" id="IPR003661">
    <property type="entry name" value="HisK_dim/P_dom"/>
</dbReference>
<dbReference type="GO" id="GO:0016301">
    <property type="term" value="F:kinase activity"/>
    <property type="evidence" value="ECO:0007669"/>
    <property type="project" value="UniProtKB-KW"/>
</dbReference>
<proteinExistence type="predicted"/>
<feature type="coiled-coil region" evidence="6">
    <location>
        <begin position="6"/>
        <end position="40"/>
    </location>
</feature>
<dbReference type="CDD" id="cd00082">
    <property type="entry name" value="HisKA"/>
    <property type="match status" value="1"/>
</dbReference>
<dbReference type="Gene3D" id="3.30.565.10">
    <property type="entry name" value="Histidine kinase-like ATPase, C-terminal domain"/>
    <property type="match status" value="1"/>
</dbReference>
<evidence type="ECO:0000256" key="5">
    <source>
        <dbReference type="ARBA" id="ARBA00022777"/>
    </source>
</evidence>
<dbReference type="InterPro" id="IPR035965">
    <property type="entry name" value="PAS-like_dom_sf"/>
</dbReference>
<dbReference type="InterPro" id="IPR000700">
    <property type="entry name" value="PAS-assoc_C"/>
</dbReference>
<dbReference type="SUPFAM" id="SSF47384">
    <property type="entry name" value="Homodimeric domain of signal transducing histidine kinase"/>
    <property type="match status" value="1"/>
</dbReference>
<keyword evidence="5 10" id="KW-0418">Kinase</keyword>
<feature type="domain" description="PAC" evidence="9">
    <location>
        <begin position="109"/>
        <end position="161"/>
    </location>
</feature>
<keyword evidence="4" id="KW-0808">Transferase</keyword>
<dbReference type="InterPro" id="IPR036097">
    <property type="entry name" value="HisK_dim/P_sf"/>
</dbReference>
<dbReference type="InterPro" id="IPR000014">
    <property type="entry name" value="PAS"/>
</dbReference>
<protein>
    <recommendedName>
        <fullName evidence="2">histidine kinase</fullName>
        <ecNumber evidence="2">2.7.13.3</ecNumber>
    </recommendedName>
</protein>
<feature type="domain" description="PAS" evidence="8">
    <location>
        <begin position="162"/>
        <end position="220"/>
    </location>
</feature>
<comment type="catalytic activity">
    <reaction evidence="1">
        <text>ATP + protein L-histidine = ADP + protein N-phospho-L-histidine.</text>
        <dbReference type="EC" id="2.7.13.3"/>
    </reaction>
</comment>
<evidence type="ECO:0000313" key="11">
    <source>
        <dbReference type="Proteomes" id="UP001497416"/>
    </source>
</evidence>
<dbReference type="RefSeq" id="WP_348713191.1">
    <property type="nucleotide sequence ID" value="NZ_CAXIXY010000006.1"/>
</dbReference>
<keyword evidence="6" id="KW-0175">Coiled coil</keyword>
<dbReference type="PANTHER" id="PTHR43304:SF1">
    <property type="entry name" value="PAC DOMAIN-CONTAINING PROTEIN"/>
    <property type="match status" value="1"/>
</dbReference>
<evidence type="ECO:0000256" key="3">
    <source>
        <dbReference type="ARBA" id="ARBA00022553"/>
    </source>
</evidence>
<dbReference type="NCBIfam" id="TIGR00229">
    <property type="entry name" value="sensory_box"/>
    <property type="match status" value="3"/>
</dbReference>
<dbReference type="InterPro" id="IPR052162">
    <property type="entry name" value="Sensor_kinase/Photoreceptor"/>
</dbReference>
<dbReference type="SMART" id="SM00387">
    <property type="entry name" value="HATPase_c"/>
    <property type="match status" value="1"/>
</dbReference>